<dbReference type="EMBL" id="CM000761">
    <property type="protein sequence ID" value="OQU89779.1"/>
    <property type="molecule type" value="Genomic_DNA"/>
</dbReference>
<dbReference type="GO" id="GO:0003723">
    <property type="term" value="F:RNA binding"/>
    <property type="evidence" value="ECO:0007669"/>
    <property type="project" value="InterPro"/>
</dbReference>
<sequence length="84" mass="8908">MLLIQCLLPVGTLAVSSETSTSCTNKFIIQGTDRNACLLCSSSQFGSSDPSIGWFSIHGLWPNYAQGGGPTCCNNPDFDMAKVC</sequence>
<dbReference type="GO" id="GO:0033897">
    <property type="term" value="F:ribonuclease T2 activity"/>
    <property type="evidence" value="ECO:0007669"/>
    <property type="project" value="InterPro"/>
</dbReference>
<dbReference type="AlphaFoldDB" id="A0A1W0W5U1"/>
<gene>
    <name evidence="1" type="ORF">SORBI_3002G265166</name>
</gene>
<dbReference type="Proteomes" id="UP000000768">
    <property type="component" value="Chromosome 2"/>
</dbReference>
<dbReference type="SUPFAM" id="SSF55895">
    <property type="entry name" value="Ribonuclease Rh-like"/>
    <property type="match status" value="1"/>
</dbReference>
<keyword evidence="2" id="KW-1185">Reference proteome</keyword>
<reference evidence="1 2" key="1">
    <citation type="journal article" date="2009" name="Nature">
        <title>The Sorghum bicolor genome and the diversification of grasses.</title>
        <authorList>
            <person name="Paterson A.H."/>
            <person name="Bowers J.E."/>
            <person name="Bruggmann R."/>
            <person name="Dubchak I."/>
            <person name="Grimwood J."/>
            <person name="Gundlach H."/>
            <person name="Haberer G."/>
            <person name="Hellsten U."/>
            <person name="Mitros T."/>
            <person name="Poliakov A."/>
            <person name="Schmutz J."/>
            <person name="Spannagl M."/>
            <person name="Tang H."/>
            <person name="Wang X."/>
            <person name="Wicker T."/>
            <person name="Bharti A.K."/>
            <person name="Chapman J."/>
            <person name="Feltus F.A."/>
            <person name="Gowik U."/>
            <person name="Grigoriev I.V."/>
            <person name="Lyons E."/>
            <person name="Maher C.A."/>
            <person name="Martis M."/>
            <person name="Narechania A."/>
            <person name="Otillar R.P."/>
            <person name="Penning B.W."/>
            <person name="Salamov A.A."/>
            <person name="Wang Y."/>
            <person name="Zhang L."/>
            <person name="Carpita N.C."/>
            <person name="Freeling M."/>
            <person name="Gingle A.R."/>
            <person name="Hash C.T."/>
            <person name="Keller B."/>
            <person name="Klein P."/>
            <person name="Kresovich S."/>
            <person name="McCann M.C."/>
            <person name="Ming R."/>
            <person name="Peterson D.G."/>
            <person name="Mehboob-ur-Rahman"/>
            <person name="Ware D."/>
            <person name="Westhoff P."/>
            <person name="Mayer K.F."/>
            <person name="Messing J."/>
            <person name="Rokhsar D.S."/>
        </authorList>
    </citation>
    <scope>NUCLEOTIDE SEQUENCE [LARGE SCALE GENOMIC DNA]</scope>
    <source>
        <strain evidence="2">cv. BTx623</strain>
    </source>
</reference>
<organism evidence="1 2">
    <name type="scientific">Sorghum bicolor</name>
    <name type="common">Sorghum</name>
    <name type="synonym">Sorghum vulgare</name>
    <dbReference type="NCBI Taxonomy" id="4558"/>
    <lineage>
        <taxon>Eukaryota</taxon>
        <taxon>Viridiplantae</taxon>
        <taxon>Streptophyta</taxon>
        <taxon>Embryophyta</taxon>
        <taxon>Tracheophyta</taxon>
        <taxon>Spermatophyta</taxon>
        <taxon>Magnoliopsida</taxon>
        <taxon>Liliopsida</taxon>
        <taxon>Poales</taxon>
        <taxon>Poaceae</taxon>
        <taxon>PACMAD clade</taxon>
        <taxon>Panicoideae</taxon>
        <taxon>Andropogonodae</taxon>
        <taxon>Andropogoneae</taxon>
        <taxon>Sorghinae</taxon>
        <taxon>Sorghum</taxon>
    </lineage>
</organism>
<dbReference type="InterPro" id="IPR018188">
    <property type="entry name" value="RNase_T2_His_AS_1"/>
</dbReference>
<dbReference type="InterPro" id="IPR036430">
    <property type="entry name" value="RNase_T2-like_sf"/>
</dbReference>
<name>A0A1W0W5U1_SORBI</name>
<evidence type="ECO:0000313" key="1">
    <source>
        <dbReference type="EMBL" id="OQU89779.1"/>
    </source>
</evidence>
<dbReference type="PROSITE" id="PS00530">
    <property type="entry name" value="RNASE_T2_1"/>
    <property type="match status" value="1"/>
</dbReference>
<proteinExistence type="predicted"/>
<evidence type="ECO:0000313" key="2">
    <source>
        <dbReference type="Proteomes" id="UP000000768"/>
    </source>
</evidence>
<accession>A0A1W0W5U1</accession>
<dbReference type="InParanoid" id="A0A1W0W5U1"/>
<reference evidence="2" key="2">
    <citation type="journal article" date="2018" name="Plant J.">
        <title>The Sorghum bicolor reference genome: improved assembly, gene annotations, a transcriptome atlas, and signatures of genome organization.</title>
        <authorList>
            <person name="McCormick R.F."/>
            <person name="Truong S.K."/>
            <person name="Sreedasyam A."/>
            <person name="Jenkins J."/>
            <person name="Shu S."/>
            <person name="Sims D."/>
            <person name="Kennedy M."/>
            <person name="Amirebrahimi M."/>
            <person name="Weers B.D."/>
            <person name="McKinley B."/>
            <person name="Mattison A."/>
            <person name="Morishige D.T."/>
            <person name="Grimwood J."/>
            <person name="Schmutz J."/>
            <person name="Mullet J.E."/>
        </authorList>
    </citation>
    <scope>NUCLEOTIDE SEQUENCE [LARGE SCALE GENOMIC DNA]</scope>
    <source>
        <strain evidence="2">cv. BTx623</strain>
    </source>
</reference>
<protein>
    <submittedName>
        <fullName evidence="1">Uncharacterized protein</fullName>
    </submittedName>
</protein>
<dbReference type="Gramene" id="OQU89779">
    <property type="protein sequence ID" value="OQU89779"/>
    <property type="gene ID" value="SORBI_3002G265166"/>
</dbReference>
<dbReference type="Gene3D" id="3.90.730.10">
    <property type="entry name" value="Ribonuclease T2-like"/>
    <property type="match status" value="1"/>
</dbReference>